<dbReference type="STRING" id="156976.AK829_02345"/>
<proteinExistence type="predicted"/>
<dbReference type="SUPFAM" id="SSF142433">
    <property type="entry name" value="CinA-like"/>
    <property type="match status" value="1"/>
</dbReference>
<sequence length="188" mass="19524">MRRKLMLEPLLVDALRKHSQTISFCESLTAGLASARVAAIPGASDVLRGGLITYATDLKIALAGVEAEVVELEGVVSAAVAREMARGCRQACGSDWAVALTGVAGPDLQDGHPVGEVWIGLAGPNWTASSLAADLLPPSQTRFALVPDAAEPQRVIAGTRNDIRNSAVDAALIGVLHALGEQTEGLIR</sequence>
<dbReference type="NCBIfam" id="TIGR00199">
    <property type="entry name" value="PncC_domain"/>
    <property type="match status" value="1"/>
</dbReference>
<dbReference type="InterPro" id="IPR008136">
    <property type="entry name" value="CinA_C"/>
</dbReference>
<dbReference type="InterPro" id="IPR036653">
    <property type="entry name" value="CinA-like_C"/>
</dbReference>
<name>A0A0K1R9Y6_9CORY</name>
<feature type="domain" description="CinA C-terminal" evidence="1">
    <location>
        <begin position="8"/>
        <end position="127"/>
    </location>
</feature>
<dbReference type="PATRIC" id="fig|156976.3.peg.463"/>
<evidence type="ECO:0000259" key="1">
    <source>
        <dbReference type="Pfam" id="PF02464"/>
    </source>
</evidence>
<organism evidence="2 3">
    <name type="scientific">Corynebacterium riegelii</name>
    <dbReference type="NCBI Taxonomy" id="156976"/>
    <lineage>
        <taxon>Bacteria</taxon>
        <taxon>Bacillati</taxon>
        <taxon>Actinomycetota</taxon>
        <taxon>Actinomycetes</taxon>
        <taxon>Mycobacteriales</taxon>
        <taxon>Corynebacteriaceae</taxon>
        <taxon>Corynebacterium</taxon>
    </lineage>
</organism>
<accession>A0A0K1R9Y6</accession>
<dbReference type="Gene3D" id="3.90.950.20">
    <property type="entry name" value="CinA-like"/>
    <property type="match status" value="1"/>
</dbReference>
<reference evidence="2 3" key="1">
    <citation type="submission" date="2015-08" db="EMBL/GenBank/DDBJ databases">
        <authorList>
            <person name="Babu N.S."/>
            <person name="Beckwith C.J."/>
            <person name="Beseler K.G."/>
            <person name="Brison A."/>
            <person name="Carone J.V."/>
            <person name="Caskin T.P."/>
            <person name="Diamond M."/>
            <person name="Durham M.E."/>
            <person name="Foxe J.M."/>
            <person name="Go M."/>
            <person name="Henderson B.A."/>
            <person name="Jones I.B."/>
            <person name="McGettigan J.A."/>
            <person name="Micheletti S.J."/>
            <person name="Nasrallah M.E."/>
            <person name="Ortiz D."/>
            <person name="Piller C.R."/>
            <person name="Privatt S.R."/>
            <person name="Schneider S.L."/>
            <person name="Sharp S."/>
            <person name="Smith T.C."/>
            <person name="Stanton J.D."/>
            <person name="Ullery H.E."/>
            <person name="Wilson R.J."/>
            <person name="Serrano M.G."/>
            <person name="Buck G."/>
            <person name="Lee V."/>
            <person name="Wang Y."/>
            <person name="Carvalho R."/>
            <person name="Voegtly L."/>
            <person name="Shi R."/>
            <person name="Duckworth R."/>
            <person name="Johnson A."/>
            <person name="Loviza R."/>
            <person name="Walstead R."/>
            <person name="Shah Z."/>
            <person name="Kiflezghi M."/>
            <person name="Wade K."/>
            <person name="Ball S.L."/>
            <person name="Bradley K.W."/>
            <person name="Asai D.J."/>
            <person name="Bowman C.A."/>
            <person name="Russell D.A."/>
            <person name="Pope W.H."/>
            <person name="Jacobs-Sera D."/>
            <person name="Hendrix R.W."/>
            <person name="Hatfull G.F."/>
        </authorList>
    </citation>
    <scope>NUCLEOTIDE SEQUENCE [LARGE SCALE GENOMIC DNA]</scope>
    <source>
        <strain evidence="2 3">PUDD_83A45</strain>
    </source>
</reference>
<evidence type="ECO:0000313" key="2">
    <source>
        <dbReference type="EMBL" id="AKV58198.1"/>
    </source>
</evidence>
<keyword evidence="3" id="KW-1185">Reference proteome</keyword>
<dbReference type="AlphaFoldDB" id="A0A0K1R9Y6"/>
<dbReference type="Proteomes" id="UP000060016">
    <property type="component" value="Chromosome"/>
</dbReference>
<dbReference type="KEGG" id="crie:AK829_02345"/>
<dbReference type="EMBL" id="CP012342">
    <property type="protein sequence ID" value="AKV58198.1"/>
    <property type="molecule type" value="Genomic_DNA"/>
</dbReference>
<dbReference type="Pfam" id="PF02464">
    <property type="entry name" value="CinA"/>
    <property type="match status" value="1"/>
</dbReference>
<gene>
    <name evidence="2" type="ORF">AK829_02345</name>
</gene>
<evidence type="ECO:0000313" key="3">
    <source>
        <dbReference type="Proteomes" id="UP000060016"/>
    </source>
</evidence>
<protein>
    <submittedName>
        <fullName evidence="2">Competence protein</fullName>
    </submittedName>
</protein>